<feature type="transmembrane region" description="Helical" evidence="2">
    <location>
        <begin position="330"/>
        <end position="354"/>
    </location>
</feature>
<feature type="transmembrane region" description="Helical" evidence="2">
    <location>
        <begin position="292"/>
        <end position="310"/>
    </location>
</feature>
<sequence length="642" mass="70538">MPTVDAGLAVRINASTTIDYRSWDPFQGQANYYSISGVMLLGEVQDNCTVNIDTAAGPKARTLMAAVDPQDPIIYTILLLGYDWLNYCSTFDDIFYNVDSTNTQLRSIALPDIGAIVMDGNANSNEDFGSPFTQLADGSRWNKDVHLNISFMGSDDFLSLSSLLAANNQTLLATVVEELGPWNEMWHSIGFNILIRALDVFAAFTFVYGVWVIVYIAKANQEMQHTRRFMILVPGCIYLPLSIAFAPYKTTLPWRNAVYYFSLLFPFISLGLQMIMWGILIYRIHRKKMNKVFSYFAYITILVPSVSAFLDGIGWLVPSVPTIRMIGERGFSYATPAVILVQAVVIFYYAITFFKSLRGVAVSQTTRTALTKITVLNLAMISFFILMLLSRIVSVMGLDMKSCSAYIVELAVFRFSFLLFYACCFRTMSLRQPTGSTVDSKGASSADANHSNGATKNSSKNHTHYHMDTLSKDSSTKSGQQGGNDGDESKSGTHYNKHLSNHVSKGFTISDPSNYGTAAYGGPILSPKLPQGFTSQQQLLQIDAADYPDPYKFDEFGHTNAQSTTSAPTDAGVLGDSYIDIDGAGEDKDSVYGSHRFQSSPNSKHVQIGNGNGGRVVGGKATNSEGYTRFDVSDEEHSASAV</sequence>
<evidence type="ECO:0000256" key="2">
    <source>
        <dbReference type="SAM" id="Phobius"/>
    </source>
</evidence>
<feature type="transmembrane region" description="Helical" evidence="2">
    <location>
        <begin position="405"/>
        <end position="424"/>
    </location>
</feature>
<protein>
    <submittedName>
        <fullName evidence="3">Uncharacterized protein</fullName>
    </submittedName>
</protein>
<keyword evidence="4" id="KW-1185">Reference proteome</keyword>
<feature type="compositionally biased region" description="Polar residues" evidence="1">
    <location>
        <begin position="435"/>
        <end position="458"/>
    </location>
</feature>
<dbReference type="EMBL" id="JAAAID010001862">
    <property type="protein sequence ID" value="KAG0008579.1"/>
    <property type="molecule type" value="Genomic_DNA"/>
</dbReference>
<keyword evidence="2" id="KW-0472">Membrane</keyword>
<feature type="compositionally biased region" description="Basic and acidic residues" evidence="1">
    <location>
        <begin position="465"/>
        <end position="475"/>
    </location>
</feature>
<feature type="transmembrane region" description="Helical" evidence="2">
    <location>
        <begin position="258"/>
        <end position="280"/>
    </location>
</feature>
<evidence type="ECO:0000256" key="1">
    <source>
        <dbReference type="SAM" id="MobiDB-lite"/>
    </source>
</evidence>
<feature type="transmembrane region" description="Helical" evidence="2">
    <location>
        <begin position="229"/>
        <end position="246"/>
    </location>
</feature>
<evidence type="ECO:0000313" key="3">
    <source>
        <dbReference type="EMBL" id="KAG0008579.1"/>
    </source>
</evidence>
<proteinExistence type="predicted"/>
<feature type="region of interest" description="Disordered" evidence="1">
    <location>
        <begin position="592"/>
        <end position="642"/>
    </location>
</feature>
<feature type="transmembrane region" description="Helical" evidence="2">
    <location>
        <begin position="193"/>
        <end position="217"/>
    </location>
</feature>
<feature type="region of interest" description="Disordered" evidence="1">
    <location>
        <begin position="435"/>
        <end position="497"/>
    </location>
</feature>
<dbReference type="AlphaFoldDB" id="A0A9P6SX16"/>
<name>A0A9P6SX16_9FUNG</name>
<comment type="caution">
    <text evidence="3">The sequence shown here is derived from an EMBL/GenBank/DDBJ whole genome shotgun (WGS) entry which is preliminary data.</text>
</comment>
<organism evidence="3 4">
    <name type="scientific">Entomortierella chlamydospora</name>
    <dbReference type="NCBI Taxonomy" id="101097"/>
    <lineage>
        <taxon>Eukaryota</taxon>
        <taxon>Fungi</taxon>
        <taxon>Fungi incertae sedis</taxon>
        <taxon>Mucoromycota</taxon>
        <taxon>Mortierellomycotina</taxon>
        <taxon>Mortierellomycetes</taxon>
        <taxon>Mortierellales</taxon>
        <taxon>Mortierellaceae</taxon>
        <taxon>Entomortierella</taxon>
    </lineage>
</organism>
<feature type="transmembrane region" description="Helical" evidence="2">
    <location>
        <begin position="375"/>
        <end position="393"/>
    </location>
</feature>
<feature type="compositionally biased region" description="Basic and acidic residues" evidence="1">
    <location>
        <begin position="631"/>
        <end position="642"/>
    </location>
</feature>
<feature type="compositionally biased region" description="Polar residues" evidence="1">
    <location>
        <begin position="596"/>
        <end position="605"/>
    </location>
</feature>
<evidence type="ECO:0000313" key="4">
    <source>
        <dbReference type="Proteomes" id="UP000703661"/>
    </source>
</evidence>
<accession>A0A9P6SX16</accession>
<dbReference type="OrthoDB" id="2390179at2759"/>
<dbReference type="Proteomes" id="UP000703661">
    <property type="component" value="Unassembled WGS sequence"/>
</dbReference>
<keyword evidence="2" id="KW-1133">Transmembrane helix</keyword>
<reference evidence="3" key="1">
    <citation type="journal article" date="2020" name="Fungal Divers.">
        <title>Resolving the Mortierellaceae phylogeny through synthesis of multi-gene phylogenetics and phylogenomics.</title>
        <authorList>
            <person name="Vandepol N."/>
            <person name="Liber J."/>
            <person name="Desiro A."/>
            <person name="Na H."/>
            <person name="Kennedy M."/>
            <person name="Barry K."/>
            <person name="Grigoriev I.V."/>
            <person name="Miller A.N."/>
            <person name="O'Donnell K."/>
            <person name="Stajich J.E."/>
            <person name="Bonito G."/>
        </authorList>
    </citation>
    <scope>NUCLEOTIDE SEQUENCE</scope>
    <source>
        <strain evidence="3">NRRL 2769</strain>
    </source>
</reference>
<gene>
    <name evidence="3" type="ORF">BGZ80_003290</name>
</gene>
<keyword evidence="2" id="KW-0812">Transmembrane</keyword>